<dbReference type="InterPro" id="IPR001789">
    <property type="entry name" value="Sig_transdc_resp-reg_receiver"/>
</dbReference>
<evidence type="ECO:0000313" key="5">
    <source>
        <dbReference type="Proteomes" id="UP000008983"/>
    </source>
</evidence>
<feature type="domain" description="Response regulatory" evidence="3">
    <location>
        <begin position="139"/>
        <end position="260"/>
    </location>
</feature>
<dbReference type="InParanoid" id="G0R4C3"/>
<dbReference type="GO" id="GO:0000155">
    <property type="term" value="F:phosphorelay sensor kinase activity"/>
    <property type="evidence" value="ECO:0007669"/>
    <property type="project" value="InterPro"/>
</dbReference>
<dbReference type="PROSITE" id="PS50110">
    <property type="entry name" value="RESPONSE_REGULATORY"/>
    <property type="match status" value="1"/>
</dbReference>
<dbReference type="PANTHER" id="PTHR43719">
    <property type="entry name" value="TWO-COMPONENT HISTIDINE KINASE"/>
    <property type="match status" value="1"/>
</dbReference>
<dbReference type="OrthoDB" id="312675at2759"/>
<dbReference type="InterPro" id="IPR003661">
    <property type="entry name" value="HisK_dim/P_dom"/>
</dbReference>
<dbReference type="STRING" id="857967.G0R4C3"/>
<evidence type="ECO:0000256" key="1">
    <source>
        <dbReference type="ARBA" id="ARBA00022553"/>
    </source>
</evidence>
<proteinExistence type="predicted"/>
<dbReference type="GeneID" id="14903757"/>
<feature type="non-terminal residue" evidence="4">
    <location>
        <position position="1"/>
    </location>
</feature>
<dbReference type="Gene3D" id="3.40.50.2300">
    <property type="match status" value="1"/>
</dbReference>
<dbReference type="InterPro" id="IPR011006">
    <property type="entry name" value="CheY-like_superfamily"/>
</dbReference>
<name>G0R4C3_ICHMU</name>
<dbReference type="RefSeq" id="XP_004025142.1">
    <property type="nucleotide sequence ID" value="XM_004025093.1"/>
</dbReference>
<keyword evidence="5" id="KW-1185">Reference proteome</keyword>
<keyword evidence="1 2" id="KW-0597">Phosphoprotein</keyword>
<dbReference type="InterPro" id="IPR050956">
    <property type="entry name" value="2C_system_His_kinase"/>
</dbReference>
<dbReference type="Proteomes" id="UP000008983">
    <property type="component" value="Unassembled WGS sequence"/>
</dbReference>
<reference evidence="4 5" key="1">
    <citation type="submission" date="2011-07" db="EMBL/GenBank/DDBJ databases">
        <authorList>
            <person name="Coyne R."/>
            <person name="Brami D."/>
            <person name="Johnson J."/>
            <person name="Hostetler J."/>
            <person name="Hannick L."/>
            <person name="Clark T."/>
            <person name="Cassidy-Hanley D."/>
            <person name="Inman J."/>
        </authorList>
    </citation>
    <scope>NUCLEOTIDE SEQUENCE [LARGE SCALE GENOMIC DNA]</scope>
    <source>
        <strain evidence="4 5">G5</strain>
    </source>
</reference>
<protein>
    <submittedName>
        <fullName evidence="4">Response regulator receiver domain protein</fullName>
        <ecNumber evidence="4">2.7.13.3</ecNumber>
    </submittedName>
</protein>
<dbReference type="EC" id="2.7.13.3" evidence="4"/>
<dbReference type="AlphaFoldDB" id="G0R4C3"/>
<dbReference type="CDD" id="cd00082">
    <property type="entry name" value="HisKA"/>
    <property type="match status" value="1"/>
</dbReference>
<dbReference type="EMBL" id="GL984332">
    <property type="protein sequence ID" value="EGR27690.1"/>
    <property type="molecule type" value="Genomic_DNA"/>
</dbReference>
<gene>
    <name evidence="4" type="ORF">IMG5_191090</name>
</gene>
<dbReference type="SMART" id="SM00448">
    <property type="entry name" value="REC"/>
    <property type="match status" value="1"/>
</dbReference>
<dbReference type="Gene3D" id="1.10.287.130">
    <property type="match status" value="1"/>
</dbReference>
<keyword evidence="4" id="KW-0808">Transferase</keyword>
<feature type="modified residue" description="4-aspartylphosphate" evidence="2">
    <location>
        <position position="190"/>
    </location>
</feature>
<dbReference type="SUPFAM" id="SSF52172">
    <property type="entry name" value="CheY-like"/>
    <property type="match status" value="1"/>
</dbReference>
<dbReference type="SUPFAM" id="SSF47384">
    <property type="entry name" value="Homodimeric domain of signal transducing histidine kinase"/>
    <property type="match status" value="1"/>
</dbReference>
<sequence length="266" mass="30462">EIKIGSIDNIKAGSIDNIKIDEEVHLNCIYKKNIFKSVHESLNFSAAINSTLFKKQLKYLKNTRFDIKIVKCKWENEEAVMVLISDISQKVYIERINQIQEYKNQMLSSITHNLKTPLNGIMVMLQSALASNKSKSIQEQLTLGLKNSVGLGLAFLLKPFINLIIDEAYNGQQAIEKVLQNKNYDYIFMDINMPVVDGFQATQRIKELVDQKIIQPTNIIMVSAFNDQYDIEKSFKMGAQEYVSKPIYISNILSAIQRIQKANLKF</sequence>
<evidence type="ECO:0000256" key="2">
    <source>
        <dbReference type="PROSITE-ProRule" id="PRU00169"/>
    </source>
</evidence>
<dbReference type="CDD" id="cd17546">
    <property type="entry name" value="REC_hyHK_CKI1_RcsC-like"/>
    <property type="match status" value="1"/>
</dbReference>
<accession>G0R4C3</accession>
<evidence type="ECO:0000259" key="3">
    <source>
        <dbReference type="PROSITE" id="PS50110"/>
    </source>
</evidence>
<dbReference type="PANTHER" id="PTHR43719:SF28">
    <property type="entry name" value="PEROXIDE STRESS-ACTIVATED HISTIDINE KINASE MAK1-RELATED"/>
    <property type="match status" value="1"/>
</dbReference>
<dbReference type="eggNOG" id="ENOG502SE3B">
    <property type="taxonomic scope" value="Eukaryota"/>
</dbReference>
<organism evidence="4 5">
    <name type="scientific">Ichthyophthirius multifiliis</name>
    <name type="common">White spot disease agent</name>
    <name type="synonym">Ich</name>
    <dbReference type="NCBI Taxonomy" id="5932"/>
    <lineage>
        <taxon>Eukaryota</taxon>
        <taxon>Sar</taxon>
        <taxon>Alveolata</taxon>
        <taxon>Ciliophora</taxon>
        <taxon>Intramacronucleata</taxon>
        <taxon>Oligohymenophorea</taxon>
        <taxon>Hymenostomatida</taxon>
        <taxon>Ophryoglenina</taxon>
        <taxon>Ichthyophthirius</taxon>
    </lineage>
</organism>
<evidence type="ECO:0000313" key="4">
    <source>
        <dbReference type="EMBL" id="EGR27690.1"/>
    </source>
</evidence>
<dbReference type="Pfam" id="PF00072">
    <property type="entry name" value="Response_reg"/>
    <property type="match status" value="1"/>
</dbReference>
<dbReference type="InterPro" id="IPR036097">
    <property type="entry name" value="HisK_dim/P_sf"/>
</dbReference>